<comment type="caution">
    <text evidence="2">The sequence shown here is derived from an EMBL/GenBank/DDBJ whole genome shotgun (WGS) entry which is preliminary data.</text>
</comment>
<dbReference type="Pfam" id="PF13575">
    <property type="entry name" value="DUF4135"/>
    <property type="match status" value="1"/>
</dbReference>
<dbReference type="PRINTS" id="PR01950">
    <property type="entry name" value="LANCSUPER"/>
</dbReference>
<dbReference type="InterPro" id="IPR017146">
    <property type="entry name" value="Lanti_2_LanM"/>
</dbReference>
<gene>
    <name evidence="2" type="primary">lanM</name>
    <name evidence="2" type="ORF">HCN52_08310</name>
</gene>
<evidence type="ECO:0000313" key="3">
    <source>
        <dbReference type="Proteomes" id="UP000727056"/>
    </source>
</evidence>
<proteinExistence type="predicted"/>
<accession>A0ABX1CCL4</accession>
<dbReference type="Gene3D" id="1.50.10.20">
    <property type="match status" value="1"/>
</dbReference>
<protein>
    <submittedName>
        <fullName evidence="2">Type 2 lantipeptide synthetase LanM</fullName>
    </submittedName>
</protein>
<organism evidence="2 3">
    <name type="scientific">Streptomyces bohaiensis</name>
    <dbReference type="NCBI Taxonomy" id="1431344"/>
    <lineage>
        <taxon>Bacteria</taxon>
        <taxon>Bacillati</taxon>
        <taxon>Actinomycetota</taxon>
        <taxon>Actinomycetes</taxon>
        <taxon>Kitasatosporales</taxon>
        <taxon>Streptomycetaceae</taxon>
        <taxon>Streptomyces</taxon>
    </lineage>
</organism>
<dbReference type="PIRSF" id="PIRSF037228">
    <property type="entry name" value="Lant_mod_RumM"/>
    <property type="match status" value="1"/>
</dbReference>
<dbReference type="Pfam" id="PF05147">
    <property type="entry name" value="LANC_like"/>
    <property type="match status" value="1"/>
</dbReference>
<evidence type="ECO:0000259" key="1">
    <source>
        <dbReference type="Pfam" id="PF13575"/>
    </source>
</evidence>
<dbReference type="Proteomes" id="UP000727056">
    <property type="component" value="Unassembled WGS sequence"/>
</dbReference>
<dbReference type="CDD" id="cd04792">
    <property type="entry name" value="LanM-like"/>
    <property type="match status" value="1"/>
</dbReference>
<sequence length="1058" mass="110264">MTSTSAATQTDRVPPQPLPPLWWARGLTLRERLAAPGRPPAADGPTVTAWREALAGLDTAGTAARLTALGVPEALGAALWHESPTALGERAPSPPWAVFVEQALRAAANGPAARTADGDWRDAFAAVLRPFSAHALERLRGSYDPATGDAERHAVEAAFRPWLAERLVDTAARTLVRELHTARTSGLLVGATPTERFDSFTATLGDPGHLVTLLARYPVLARVLAELCTSSADAAAELADRYARDRPRIVAGLWAGRDPGPLTRVELALGDTHLGGRAVARLHFRDGARALYKPRPLDHHAVWDAAVSWLNAAVPDLTLRTAATVRSAGYGWMEHVDHLSCRTVGDVDRFYRRQGALLALAHALCGADLHRENLIAHGDQPVLVDAETLFHPDLPLPNVTGDDPAAARITASVYQTCVLPQVVLGDHGQLDVSAVGGAGQAPWGMEGWEEAGTDRMRRTLRPAPAPPAQNQPQLAGGAVAHTDYHAALVNGFHDGYRAVQSGRAGFLAEDGPLRRAEALECRVVARPSRLYATLLEESLHPGVLGDALLREAVFALLWTEAAGDPTRLALAEAETADLWGGDLPLFRHRPGSRTVRTSAGERLPGILGEAALATVRGRVEAMDEMDRRCQEWVITASLATADDAGRTGRHRAKPLPPGGAGAPAEVADPALLLAAACRVADDIVARAQHGGGRANWLGVEPVEDAYWAVLPMGAGLAHGYPGVALFLAELGALTGRARYTDLARAAVRPLPALVRNLAERPELSRAVGPGGFSGLGGIVYAVSRLETLLGTDVPAALPDALTALAAAATPTGRPTGQPPALSVADGLAGALAAATSVATARELPLAGRLADDLADRLTAAVDDLPTAVPEPGFARGATGIAWALLRHAAHRPGAAGDTGRLLLSRAHRALESAPADLSWCSGTPGWLLAATDGPGADPWRLGHGLLDSASERLAARPATADLTPCHGEAGSLEALAVLAAGGDPAAAQRLAHRRGLVLGALHRDGHRCATPGRVPSPGLLDGLAGIGHTLLRLGFPETVPSVLLLAPGAGPAGHRRGG</sequence>
<reference evidence="2 3" key="1">
    <citation type="submission" date="2020-03" db="EMBL/GenBank/DDBJ databases">
        <title>Draft genome of Streptomyces sp. ventii, isolated from the Axial Seamount in the Pacific Ocean, and resequencing of the two type strains Streptomyces lonarensis strain NCL 716 and Streptomyces bohaiensis strain 11A07.</title>
        <authorList>
            <person name="Loughran R.M."/>
            <person name="Pfannmuller K.M."/>
            <person name="Wasson B.J."/>
            <person name="Deadmond M.C."/>
            <person name="Paddock B.E."/>
            <person name="Koyack M.J."/>
            <person name="Gallegos D.A."/>
            <person name="Mitchell E.A."/>
            <person name="Ushijima B."/>
            <person name="Saw J.H."/>
            <person name="Mcphail K.L."/>
            <person name="Videau P."/>
        </authorList>
    </citation>
    <scope>NUCLEOTIDE SEQUENCE [LARGE SCALE GENOMIC DNA]</scope>
    <source>
        <strain evidence="2 3">11A07</strain>
    </source>
</reference>
<dbReference type="NCBIfam" id="TIGR03897">
    <property type="entry name" value="lanti_2_LanM"/>
    <property type="match status" value="1"/>
</dbReference>
<dbReference type="SUPFAM" id="SSF158745">
    <property type="entry name" value="LanC-like"/>
    <property type="match status" value="1"/>
</dbReference>
<dbReference type="InterPro" id="IPR025410">
    <property type="entry name" value="Lant_dehyd"/>
</dbReference>
<feature type="domain" description="Lantibiotic biosynthesis protein dehydration" evidence="1">
    <location>
        <begin position="217"/>
        <end position="588"/>
    </location>
</feature>
<name>A0ABX1CCL4_9ACTN</name>
<evidence type="ECO:0000313" key="2">
    <source>
        <dbReference type="EMBL" id="NJQ14947.1"/>
    </source>
</evidence>
<dbReference type="InterPro" id="IPR007822">
    <property type="entry name" value="LANC-like"/>
</dbReference>
<dbReference type="RefSeq" id="WP_168087730.1">
    <property type="nucleotide sequence ID" value="NZ_BHZH01000006.1"/>
</dbReference>
<dbReference type="EMBL" id="JAAVJC010000045">
    <property type="protein sequence ID" value="NJQ14947.1"/>
    <property type="molecule type" value="Genomic_DNA"/>
</dbReference>
<keyword evidence="3" id="KW-1185">Reference proteome</keyword>
<dbReference type="SMART" id="SM01260">
    <property type="entry name" value="LANC_like"/>
    <property type="match status" value="1"/>
</dbReference>